<accession>A0AAW2SW84</accession>
<feature type="region of interest" description="Disordered" evidence="1">
    <location>
        <begin position="190"/>
        <end position="218"/>
    </location>
</feature>
<feature type="compositionally biased region" description="Basic and acidic residues" evidence="1">
    <location>
        <begin position="145"/>
        <end position="155"/>
    </location>
</feature>
<dbReference type="PANTHER" id="PTHR33437">
    <property type="entry name" value="OS06G0361200 PROTEIN"/>
    <property type="match status" value="1"/>
</dbReference>
<reference evidence="2" key="2">
    <citation type="journal article" date="2024" name="Plant">
        <title>Genomic evolution and insights into agronomic trait innovations of Sesamum species.</title>
        <authorList>
            <person name="Miao H."/>
            <person name="Wang L."/>
            <person name="Qu L."/>
            <person name="Liu H."/>
            <person name="Sun Y."/>
            <person name="Le M."/>
            <person name="Wang Q."/>
            <person name="Wei S."/>
            <person name="Zheng Y."/>
            <person name="Lin W."/>
            <person name="Duan Y."/>
            <person name="Cao H."/>
            <person name="Xiong S."/>
            <person name="Wang X."/>
            <person name="Wei L."/>
            <person name="Li C."/>
            <person name="Ma Q."/>
            <person name="Ju M."/>
            <person name="Zhao R."/>
            <person name="Li G."/>
            <person name="Mu C."/>
            <person name="Tian Q."/>
            <person name="Mei H."/>
            <person name="Zhang T."/>
            <person name="Gao T."/>
            <person name="Zhang H."/>
        </authorList>
    </citation>
    <scope>NUCLEOTIDE SEQUENCE</scope>
    <source>
        <strain evidence="2">KEN8</strain>
    </source>
</reference>
<evidence type="ECO:0000256" key="1">
    <source>
        <dbReference type="SAM" id="MobiDB-lite"/>
    </source>
</evidence>
<dbReference type="EMBL" id="JACGWM010000001">
    <property type="protein sequence ID" value="KAL0396524.1"/>
    <property type="molecule type" value="Genomic_DNA"/>
</dbReference>
<feature type="region of interest" description="Disordered" evidence="1">
    <location>
        <begin position="145"/>
        <end position="166"/>
    </location>
</feature>
<feature type="compositionally biased region" description="Polar residues" evidence="1">
    <location>
        <begin position="249"/>
        <end position="258"/>
    </location>
</feature>
<dbReference type="PANTHER" id="PTHR33437:SF2">
    <property type="entry name" value="OS06G0361200 PROTEIN"/>
    <property type="match status" value="1"/>
</dbReference>
<name>A0AAW2SW84_9LAMI</name>
<dbReference type="AlphaFoldDB" id="A0AAW2SW84"/>
<proteinExistence type="predicted"/>
<feature type="region of interest" description="Disordered" evidence="1">
    <location>
        <begin position="42"/>
        <end position="69"/>
    </location>
</feature>
<protein>
    <submittedName>
        <fullName evidence="2">Uncharacterized protein</fullName>
    </submittedName>
</protein>
<feature type="region of interest" description="Disordered" evidence="1">
    <location>
        <begin position="235"/>
        <end position="258"/>
    </location>
</feature>
<evidence type="ECO:0000313" key="2">
    <source>
        <dbReference type="EMBL" id="KAL0396524.1"/>
    </source>
</evidence>
<organism evidence="2">
    <name type="scientific">Sesamum calycinum</name>
    <dbReference type="NCBI Taxonomy" id="2727403"/>
    <lineage>
        <taxon>Eukaryota</taxon>
        <taxon>Viridiplantae</taxon>
        <taxon>Streptophyta</taxon>
        <taxon>Embryophyta</taxon>
        <taxon>Tracheophyta</taxon>
        <taxon>Spermatophyta</taxon>
        <taxon>Magnoliopsida</taxon>
        <taxon>eudicotyledons</taxon>
        <taxon>Gunneridae</taxon>
        <taxon>Pentapetalae</taxon>
        <taxon>asterids</taxon>
        <taxon>lamiids</taxon>
        <taxon>Lamiales</taxon>
        <taxon>Pedaliaceae</taxon>
        <taxon>Sesamum</taxon>
    </lineage>
</organism>
<comment type="caution">
    <text evidence="2">The sequence shown here is derived from an EMBL/GenBank/DDBJ whole genome shotgun (WGS) entry which is preliminary data.</text>
</comment>
<sequence length="258" mass="29327">MYIQGMHWGLQYSFSRIQPRTFEELATRAHDMKLSMTAIGVEGPPIQEPHKLKKKQEAKRGGKSLSKPSVKETMTINMISFKLRGKSNDMSGEKKDVPQERWPRKLTLKEMQTKQHPFLDSDVSGIFDDLLNANLIELPEMKRPKEAGKTDDPKYCKGWQNDSKEKSSLTGFDSLKELVFPLTKIDARKPQRLKGFMRPTQGPEKEHEESSKLQTAKGFDPKAYKLLVKARYNPQERDALGKLSPETEGGQTHGLNAA</sequence>
<reference evidence="2" key="1">
    <citation type="submission" date="2020-06" db="EMBL/GenBank/DDBJ databases">
        <authorList>
            <person name="Li T."/>
            <person name="Hu X."/>
            <person name="Zhang T."/>
            <person name="Song X."/>
            <person name="Zhang H."/>
            <person name="Dai N."/>
            <person name="Sheng W."/>
            <person name="Hou X."/>
            <person name="Wei L."/>
        </authorList>
    </citation>
    <scope>NUCLEOTIDE SEQUENCE</scope>
    <source>
        <strain evidence="2">KEN8</strain>
        <tissue evidence="2">Leaf</tissue>
    </source>
</reference>
<gene>
    <name evidence="2" type="ORF">Scaly_0100800</name>
</gene>